<evidence type="ECO:0000313" key="2">
    <source>
        <dbReference type="EMBL" id="MBT1698137.1"/>
    </source>
</evidence>
<name>A0AAP2GQ51_9BACT</name>
<dbReference type="RefSeq" id="WP_254164009.1">
    <property type="nucleotide sequence ID" value="NZ_JAHESF010000013.1"/>
</dbReference>
<feature type="signal peptide" evidence="1">
    <location>
        <begin position="1"/>
        <end position="20"/>
    </location>
</feature>
<keyword evidence="1" id="KW-0732">Signal</keyword>
<organism evidence="2 3">
    <name type="scientific">Chryseosolibacter histidini</name>
    <dbReference type="NCBI Taxonomy" id="2782349"/>
    <lineage>
        <taxon>Bacteria</taxon>
        <taxon>Pseudomonadati</taxon>
        <taxon>Bacteroidota</taxon>
        <taxon>Cytophagia</taxon>
        <taxon>Cytophagales</taxon>
        <taxon>Chryseotaleaceae</taxon>
        <taxon>Chryseosolibacter</taxon>
    </lineage>
</organism>
<feature type="chain" id="PRO_5042826909" description="Outer membrane protein beta-barrel domain-containing protein" evidence="1">
    <location>
        <begin position="21"/>
        <end position="248"/>
    </location>
</feature>
<proteinExistence type="predicted"/>
<evidence type="ECO:0000313" key="3">
    <source>
        <dbReference type="Proteomes" id="UP001319200"/>
    </source>
</evidence>
<evidence type="ECO:0000256" key="1">
    <source>
        <dbReference type="SAM" id="SignalP"/>
    </source>
</evidence>
<gene>
    <name evidence="2" type="ORF">KK083_14685</name>
</gene>
<reference evidence="2 3" key="1">
    <citation type="submission" date="2021-05" db="EMBL/GenBank/DDBJ databases">
        <title>A Polyphasic approach of four new species of the genus Ohtaekwangia: Ohtaekwangia histidinii sp. nov., Ohtaekwangia cretensis sp. nov., Ohtaekwangia indiensis sp. nov., Ohtaekwangia reichenbachii sp. nov. from diverse environment.</title>
        <authorList>
            <person name="Octaviana S."/>
        </authorList>
    </citation>
    <scope>NUCLEOTIDE SEQUENCE [LARGE SCALE GENOMIC DNA]</scope>
    <source>
        <strain evidence="2 3">PWU4</strain>
    </source>
</reference>
<sequence>MNRIFFLTIIFTSALSGAFAQDSLITRSFNQYIHTDFGFGYRRNDLGALNTALKDFGYKPLNENFSTFSLSVGVSMKRFVFHSEASIFSASDASIGNNLKATVEGHSFGWAIGYSVVEKPKVRFYPYVGFQSAFSHLKVKDQTQVSGWNDLLDTPQRNFTLDFVSNSLDLGFQLERIIPIVNGRNDCPQNASFATVGIRAGYLLGLSKGKGEYNDQQINGAPRYAVQGPYMTLFIGYGTKLRRMNWKK</sequence>
<dbReference type="EMBL" id="JAHESF010000013">
    <property type="protein sequence ID" value="MBT1698137.1"/>
    <property type="molecule type" value="Genomic_DNA"/>
</dbReference>
<comment type="caution">
    <text evidence="2">The sequence shown here is derived from an EMBL/GenBank/DDBJ whole genome shotgun (WGS) entry which is preliminary data.</text>
</comment>
<protein>
    <recommendedName>
        <fullName evidence="4">Outer membrane protein beta-barrel domain-containing protein</fullName>
    </recommendedName>
</protein>
<dbReference type="Proteomes" id="UP001319200">
    <property type="component" value="Unassembled WGS sequence"/>
</dbReference>
<evidence type="ECO:0008006" key="4">
    <source>
        <dbReference type="Google" id="ProtNLM"/>
    </source>
</evidence>
<keyword evidence="3" id="KW-1185">Reference proteome</keyword>
<dbReference type="AlphaFoldDB" id="A0AAP2GQ51"/>
<accession>A0AAP2GQ51</accession>